<name>A0AAU8HQN0_9FIRM</name>
<keyword evidence="3" id="KW-1133">Transmembrane helix</keyword>
<evidence type="ECO:0000256" key="2">
    <source>
        <dbReference type="ARBA" id="ARBA00022801"/>
    </source>
</evidence>
<feature type="transmembrane region" description="Helical" evidence="3">
    <location>
        <begin position="138"/>
        <end position="159"/>
    </location>
</feature>
<organism evidence="5">
    <name type="scientific">Proteinivorax hydrogeniformans</name>
    <dbReference type="NCBI Taxonomy" id="1826727"/>
    <lineage>
        <taxon>Bacteria</taxon>
        <taxon>Bacillati</taxon>
        <taxon>Bacillota</taxon>
        <taxon>Clostridia</taxon>
        <taxon>Eubacteriales</taxon>
        <taxon>Proteinivoracaceae</taxon>
        <taxon>Proteinivorax</taxon>
    </lineage>
</organism>
<dbReference type="Gene3D" id="3.60.21.10">
    <property type="match status" value="1"/>
</dbReference>
<dbReference type="EMBL" id="CP159485">
    <property type="protein sequence ID" value="XCI27441.1"/>
    <property type="molecule type" value="Genomic_DNA"/>
</dbReference>
<evidence type="ECO:0000256" key="3">
    <source>
        <dbReference type="SAM" id="Phobius"/>
    </source>
</evidence>
<sequence>MWIKKHKDLFQIILLALIGSIIMVSLLSTTSFQVFAFEIDLAIQIFDRGYTEVNIPPIGTVRAQTHIPPLKLAVNLTNINLDVMEEITDPEKTEEIMALVIATITERFRVFIVRLLVLATLGGCLAVGVFYKKPKHVLLGGVIGLVLMGILIGVTFSTYDDKAFENPEFEGILYAAPWMFGLLEESFEKLEDFSQQLEMLTVNLYTLFESIQYLDPLGTVDGDVKILHVSDIHNHPVAYDFIGQVIRSFNVDMVVDTGDITDYGTSLEAELISKLDNIDIPYVISPGNHDSPAVIERLQQMEDVIVLVDDVVDVNGVVIAGVADPSSESTAMAVEPDEVYIQQVDKLRQTIEQSGKEPLIINTHHPLISQELQGEYPLLFQGHTHRLEVNAGDNDSIIINPGSTGASGIRGLLSKNEVPYSLVLIHLKQDGEANYKVAAIDSIDVFNLSSGFSLNRQLILDQTENNLD</sequence>
<reference evidence="5" key="1">
    <citation type="journal article" date="2018" name="Antonie Van Leeuwenhoek">
        <title>Proteinivorax hydrogeniformans sp. nov., an anaerobic, haloalkaliphilic bacterium fermenting proteinaceous compounds with high hydrogen production.</title>
        <authorList>
            <person name="Boltyanskaya Y."/>
            <person name="Detkova E."/>
            <person name="Pimenov N."/>
            <person name="Kevbrin V."/>
        </authorList>
    </citation>
    <scope>NUCLEOTIDE SEQUENCE</scope>
    <source>
        <strain evidence="5">Z-710</strain>
    </source>
</reference>
<dbReference type="SUPFAM" id="SSF56300">
    <property type="entry name" value="Metallo-dependent phosphatases"/>
    <property type="match status" value="1"/>
</dbReference>
<keyword evidence="3" id="KW-0472">Membrane</keyword>
<feature type="transmembrane region" description="Helical" evidence="3">
    <location>
        <begin position="12"/>
        <end position="36"/>
    </location>
</feature>
<dbReference type="GO" id="GO:0009245">
    <property type="term" value="P:lipid A biosynthetic process"/>
    <property type="evidence" value="ECO:0007669"/>
    <property type="project" value="TreeGrafter"/>
</dbReference>
<dbReference type="InterPro" id="IPR029052">
    <property type="entry name" value="Metallo-depent_PP-like"/>
</dbReference>
<keyword evidence="3" id="KW-0812">Transmembrane</keyword>
<keyword evidence="2" id="KW-0378">Hydrolase</keyword>
<proteinExistence type="predicted"/>
<evidence type="ECO:0000313" key="5">
    <source>
        <dbReference type="EMBL" id="XCI27441.1"/>
    </source>
</evidence>
<evidence type="ECO:0000259" key="4">
    <source>
        <dbReference type="Pfam" id="PF00149"/>
    </source>
</evidence>
<keyword evidence="1" id="KW-0479">Metal-binding</keyword>
<dbReference type="GO" id="GO:0016020">
    <property type="term" value="C:membrane"/>
    <property type="evidence" value="ECO:0007669"/>
    <property type="project" value="GOC"/>
</dbReference>
<evidence type="ECO:0000256" key="1">
    <source>
        <dbReference type="ARBA" id="ARBA00022723"/>
    </source>
</evidence>
<feature type="transmembrane region" description="Helical" evidence="3">
    <location>
        <begin position="111"/>
        <end position="131"/>
    </location>
</feature>
<dbReference type="GO" id="GO:0008758">
    <property type="term" value="F:UDP-2,3-diacylglucosamine hydrolase activity"/>
    <property type="evidence" value="ECO:0007669"/>
    <property type="project" value="TreeGrafter"/>
</dbReference>
<dbReference type="InterPro" id="IPR004843">
    <property type="entry name" value="Calcineurin-like_PHP"/>
</dbReference>
<dbReference type="RefSeq" id="WP_353892019.1">
    <property type="nucleotide sequence ID" value="NZ_CP159485.1"/>
</dbReference>
<dbReference type="Pfam" id="PF00149">
    <property type="entry name" value="Metallophos"/>
    <property type="match status" value="1"/>
</dbReference>
<gene>
    <name evidence="5" type="ORF">PRVXH_001339</name>
</gene>
<dbReference type="PANTHER" id="PTHR31302:SF31">
    <property type="entry name" value="PHOSPHODIESTERASE YAEI"/>
    <property type="match status" value="1"/>
</dbReference>
<reference evidence="5" key="2">
    <citation type="submission" date="2024-06" db="EMBL/GenBank/DDBJ databases">
        <authorList>
            <person name="Petrova K.O."/>
            <person name="Toshchakov S.V."/>
            <person name="Boltjanskaja Y.V."/>
            <person name="Kevbrin V.V."/>
        </authorList>
    </citation>
    <scope>NUCLEOTIDE SEQUENCE</scope>
    <source>
        <strain evidence="5">Z-710</strain>
    </source>
</reference>
<dbReference type="GO" id="GO:0046872">
    <property type="term" value="F:metal ion binding"/>
    <property type="evidence" value="ECO:0007669"/>
    <property type="project" value="UniProtKB-KW"/>
</dbReference>
<feature type="domain" description="Calcineurin-like phosphoesterase" evidence="4">
    <location>
        <begin position="225"/>
        <end position="386"/>
    </location>
</feature>
<accession>A0AAU8HQN0</accession>
<dbReference type="PANTHER" id="PTHR31302">
    <property type="entry name" value="TRANSMEMBRANE PROTEIN WITH METALLOPHOSPHOESTERASE DOMAIN-RELATED"/>
    <property type="match status" value="1"/>
</dbReference>
<protein>
    <submittedName>
        <fullName evidence="5">Metallophosphoesterase</fullName>
    </submittedName>
</protein>
<dbReference type="AlphaFoldDB" id="A0AAU8HQN0"/>
<dbReference type="InterPro" id="IPR051158">
    <property type="entry name" value="Metallophosphoesterase_sf"/>
</dbReference>